<comment type="caution">
    <text evidence="2">The sequence shown here is derived from an EMBL/GenBank/DDBJ whole genome shotgun (WGS) entry which is preliminary data.</text>
</comment>
<evidence type="ECO:0000256" key="1">
    <source>
        <dbReference type="SAM" id="SignalP"/>
    </source>
</evidence>
<dbReference type="Gene3D" id="2.40.128.410">
    <property type="match status" value="1"/>
</dbReference>
<name>A0ABT1SX21_9SPHI</name>
<evidence type="ECO:0000313" key="2">
    <source>
        <dbReference type="EMBL" id="MCQ6956898.1"/>
    </source>
</evidence>
<dbReference type="EMBL" id="JANHOH010000001">
    <property type="protein sequence ID" value="MCQ6956898.1"/>
    <property type="molecule type" value="Genomic_DNA"/>
</dbReference>
<reference evidence="2 3" key="1">
    <citation type="submission" date="2022-07" db="EMBL/GenBank/DDBJ databases">
        <title>Mucilaginibacter sp. JC4.</title>
        <authorList>
            <person name="Le V."/>
            <person name="Ko S.-R."/>
            <person name="Ahn C.-Y."/>
            <person name="Oh H.-M."/>
        </authorList>
    </citation>
    <scope>NUCLEOTIDE SEQUENCE [LARGE SCALE GENOMIC DNA]</scope>
    <source>
        <strain evidence="2 3">JC4</strain>
    </source>
</reference>
<gene>
    <name evidence="2" type="ORF">NPE20_02965</name>
</gene>
<keyword evidence="1" id="KW-0732">Signal</keyword>
<sequence length="169" mass="18686">MKALIKIFFALFIAFAAIAPATAQTKKSEKKAAKAAAIKKMIESKDFTFEANYAYPSYGIQRYLTAGYDLRVAKDTVASFLPFMGVAYSGAGYTNSDDNGIKFTSTNFTYTSEEKKNGMFYVVIKPKDVKNASQMALTISPNGSADLSVLSTNRERMRFTGNIKEKQKK</sequence>
<keyword evidence="3" id="KW-1185">Reference proteome</keyword>
<dbReference type="Proteomes" id="UP001204376">
    <property type="component" value="Unassembled WGS sequence"/>
</dbReference>
<dbReference type="InterPro" id="IPR025347">
    <property type="entry name" value="DUF4251"/>
</dbReference>
<organism evidence="2 3">
    <name type="scientific">Mucilaginibacter aquariorum</name>
    <dbReference type="NCBI Taxonomy" id="2967225"/>
    <lineage>
        <taxon>Bacteria</taxon>
        <taxon>Pseudomonadati</taxon>
        <taxon>Bacteroidota</taxon>
        <taxon>Sphingobacteriia</taxon>
        <taxon>Sphingobacteriales</taxon>
        <taxon>Sphingobacteriaceae</taxon>
        <taxon>Mucilaginibacter</taxon>
    </lineage>
</organism>
<evidence type="ECO:0000313" key="3">
    <source>
        <dbReference type="Proteomes" id="UP001204376"/>
    </source>
</evidence>
<dbReference type="RefSeq" id="WP_256537110.1">
    <property type="nucleotide sequence ID" value="NZ_JANHOH010000001.1"/>
</dbReference>
<accession>A0ABT1SX21</accession>
<protein>
    <submittedName>
        <fullName evidence="2">DUF4251 domain-containing protein</fullName>
    </submittedName>
</protein>
<feature type="signal peptide" evidence="1">
    <location>
        <begin position="1"/>
        <end position="23"/>
    </location>
</feature>
<feature type="chain" id="PRO_5045641872" evidence="1">
    <location>
        <begin position="24"/>
        <end position="169"/>
    </location>
</feature>
<dbReference type="Pfam" id="PF14059">
    <property type="entry name" value="DUF4251"/>
    <property type="match status" value="1"/>
</dbReference>
<proteinExistence type="predicted"/>